<dbReference type="EMBL" id="CP043839">
    <property type="protein sequence ID" value="WOF12955.1"/>
    <property type="molecule type" value="Genomic_DNA"/>
</dbReference>
<reference evidence="4 6" key="1">
    <citation type="submission" date="2019-09" db="EMBL/GenBank/DDBJ databases">
        <title>Butyricimonas paravirosa DSM 105722 (=214-4 = JCM 18677 = CCUG 65563).</title>
        <authorList>
            <person name="Le Roy T."/>
            <person name="Cani P.D."/>
        </authorList>
    </citation>
    <scope>NUCLEOTIDE SEQUENCE [LARGE SCALE GENOMIC DNA]</scope>
    <source>
        <strain evidence="4 6">DSM 105722</strain>
    </source>
</reference>
<dbReference type="Pfam" id="PF10543">
    <property type="entry name" value="ORF6N"/>
    <property type="match status" value="1"/>
</dbReference>
<sequence>MDLQIIQDKIYEIRGQKVMLDFDLAELYGTETKYLKRSVKNNLKRFPSDFMFELTKEEFDSLRCRNCTSNQRGGNRYMPFAFTELGVAMLSSVLNSEIAIEVNMGIMRAFVAVRQLIANSPTDKIGEIKNELKELKEYIKEMFTDQNDINEDTRMQLELINQTLAELQAKNRGTNERKRIGYQLPGCNNK</sequence>
<dbReference type="AlphaFoldDB" id="A0A7X5Y8V1"/>
<gene>
    <name evidence="4" type="ORF">F1644_12100</name>
    <name evidence="3" type="ORF">GGR15_000154</name>
</gene>
<dbReference type="RefSeq" id="WP_118304643.1">
    <property type="nucleotide sequence ID" value="NZ_BMPA01000001.1"/>
</dbReference>
<evidence type="ECO:0000259" key="2">
    <source>
        <dbReference type="Pfam" id="PF10543"/>
    </source>
</evidence>
<dbReference type="GeneID" id="86892048"/>
<keyword evidence="1" id="KW-0175">Coiled coil</keyword>
<dbReference type="Proteomes" id="UP000576368">
    <property type="component" value="Unassembled WGS sequence"/>
</dbReference>
<proteinExistence type="predicted"/>
<reference evidence="3 5" key="2">
    <citation type="submission" date="2020-03" db="EMBL/GenBank/DDBJ databases">
        <title>Genomic Encyclopedia of Type Strains, Phase IV (KMG-IV): sequencing the most valuable type-strain genomes for metagenomic binning, comparative biology and taxonomic classification.</title>
        <authorList>
            <person name="Goeker M."/>
        </authorList>
    </citation>
    <scope>NUCLEOTIDE SEQUENCE [LARGE SCALE GENOMIC DNA]</scope>
    <source>
        <strain evidence="3 5">DSM 105722</strain>
    </source>
</reference>
<keyword evidence="6" id="KW-1185">Reference proteome</keyword>
<evidence type="ECO:0000313" key="6">
    <source>
        <dbReference type="Proteomes" id="UP001302374"/>
    </source>
</evidence>
<evidence type="ECO:0000256" key="1">
    <source>
        <dbReference type="SAM" id="Coils"/>
    </source>
</evidence>
<evidence type="ECO:0000313" key="4">
    <source>
        <dbReference type="EMBL" id="WOF12955.1"/>
    </source>
</evidence>
<feature type="domain" description="KilA-N DNA-binding" evidence="2">
    <location>
        <begin position="9"/>
        <end position="93"/>
    </location>
</feature>
<feature type="coiled-coil region" evidence="1">
    <location>
        <begin position="125"/>
        <end position="177"/>
    </location>
</feature>
<protein>
    <submittedName>
        <fullName evidence="4">ORF6N domain-containing protein</fullName>
    </submittedName>
</protein>
<evidence type="ECO:0000313" key="3">
    <source>
        <dbReference type="EMBL" id="NJC16552.1"/>
    </source>
</evidence>
<dbReference type="InterPro" id="IPR018873">
    <property type="entry name" value="KilA-N_DNA-bd_domain"/>
</dbReference>
<accession>A0A7X5Y8V1</accession>
<dbReference type="Proteomes" id="UP001302374">
    <property type="component" value="Chromosome"/>
</dbReference>
<evidence type="ECO:0000313" key="5">
    <source>
        <dbReference type="Proteomes" id="UP000576368"/>
    </source>
</evidence>
<name>A0A7X5Y8V1_9BACT</name>
<dbReference type="EMBL" id="JAATLI010000001">
    <property type="protein sequence ID" value="NJC16552.1"/>
    <property type="molecule type" value="Genomic_DNA"/>
</dbReference>
<organism evidence="3 5">
    <name type="scientific">Butyricimonas paravirosa</name>
    <dbReference type="NCBI Taxonomy" id="1472417"/>
    <lineage>
        <taxon>Bacteria</taxon>
        <taxon>Pseudomonadati</taxon>
        <taxon>Bacteroidota</taxon>
        <taxon>Bacteroidia</taxon>
        <taxon>Bacteroidales</taxon>
        <taxon>Odoribacteraceae</taxon>
        <taxon>Butyricimonas</taxon>
    </lineage>
</organism>